<dbReference type="Proteomes" id="UP000248975">
    <property type="component" value="Unassembled WGS sequence"/>
</dbReference>
<protein>
    <submittedName>
        <fullName evidence="1">Uncharacterized protein</fullName>
    </submittedName>
</protein>
<proteinExistence type="predicted"/>
<dbReference type="AlphaFoldDB" id="A0A2W5RXR6"/>
<dbReference type="EMBL" id="QFQS01000007">
    <property type="protein sequence ID" value="PZQ95498.1"/>
    <property type="molecule type" value="Genomic_DNA"/>
</dbReference>
<organism evidence="1 2">
    <name type="scientific">Cereibacter sphaeroides</name>
    <name type="common">Rhodobacter sphaeroides</name>
    <dbReference type="NCBI Taxonomy" id="1063"/>
    <lineage>
        <taxon>Bacteria</taxon>
        <taxon>Pseudomonadati</taxon>
        <taxon>Pseudomonadota</taxon>
        <taxon>Alphaproteobacteria</taxon>
        <taxon>Rhodobacterales</taxon>
        <taxon>Paracoccaceae</taxon>
        <taxon>Cereibacter</taxon>
    </lineage>
</organism>
<sequence>MRFLRTLIILVVLTAAAAFGAGLFYLDDKPAVARLDPPTPDDVAAARAAFHKIRQATDDADASENAIALPLETIQGALRMSARAIPGLRAETRIDGDAVGVSASVPVPWIDGTRWLNVNAVIPSFNGELTLSRVTLGGHDLPPALALRMGQIAANLALGDQTGDRIRDSASALLVQDKTLNVTLRLNREGRGEVVDGVFGALRNADMPAPEDIDRYYTLIRTAMDDGTLPASGSFLPYLRFTLNAALEGSTSETLPNAYTAAIFGLTRVCGARDFAIVVGRLAATTPAAEKRWTVDCTRLRLADRADSRLHFVTAAAIKAAGNRGLAISMGEFKEMSDSRQGGSKFDFTDIAADNSGVRFSDLFMAAPPEAWPDLIARIGTDADLIASYDGLPDPMPEDEFRATFGDVDSAAYAALMAEIEARIDQTALHATPAGG</sequence>
<comment type="caution">
    <text evidence="1">The sequence shown here is derived from an EMBL/GenBank/DDBJ whole genome shotgun (WGS) entry which is preliminary data.</text>
</comment>
<gene>
    <name evidence="1" type="ORF">DI533_19530</name>
</gene>
<reference evidence="1 2" key="1">
    <citation type="submission" date="2017-08" db="EMBL/GenBank/DDBJ databases">
        <title>Infants hospitalized years apart are colonized by the same room-sourced microbial strains.</title>
        <authorList>
            <person name="Brooks B."/>
            <person name="Olm M.R."/>
            <person name="Firek B.A."/>
            <person name="Baker R."/>
            <person name="Thomas B.C."/>
            <person name="Morowitz M.J."/>
            <person name="Banfield J.F."/>
        </authorList>
    </citation>
    <scope>NUCLEOTIDE SEQUENCE [LARGE SCALE GENOMIC DNA]</scope>
    <source>
        <strain evidence="1">S2_003_000_R2_11</strain>
    </source>
</reference>
<evidence type="ECO:0000313" key="1">
    <source>
        <dbReference type="EMBL" id="PZQ95498.1"/>
    </source>
</evidence>
<accession>A0A2W5RXR6</accession>
<name>A0A2W5RXR6_CERSP</name>
<evidence type="ECO:0000313" key="2">
    <source>
        <dbReference type="Proteomes" id="UP000248975"/>
    </source>
</evidence>